<dbReference type="InterPro" id="IPR035985">
    <property type="entry name" value="Ubiquitin-activating_enz"/>
</dbReference>
<dbReference type="SUPFAM" id="SSF69572">
    <property type="entry name" value="Activating enzymes of the ubiquitin-like proteins"/>
    <property type="match status" value="1"/>
</dbReference>
<evidence type="ECO:0000259" key="2">
    <source>
        <dbReference type="Pfam" id="PF00899"/>
    </source>
</evidence>
<dbReference type="Proteomes" id="UP000320580">
    <property type="component" value="Chromosome"/>
</dbReference>
<dbReference type="Gene3D" id="3.40.50.720">
    <property type="entry name" value="NAD(P)-binding Rossmann-like Domain"/>
    <property type="match status" value="1"/>
</dbReference>
<name>A0A5B8JMD5_9ACTN</name>
<dbReference type="InterPro" id="IPR022291">
    <property type="entry name" value="Bacteriocin_synth_cyclodeHase"/>
</dbReference>
<dbReference type="KEGG" id="sqz:FQU76_23065"/>
<feature type="domain" description="THIF-type NAD/FAD binding fold" evidence="2">
    <location>
        <begin position="130"/>
        <end position="359"/>
    </location>
</feature>
<accession>A0A5B8JMD5</accession>
<proteinExistence type="predicted"/>
<dbReference type="InterPro" id="IPR000594">
    <property type="entry name" value="ThiF_NAD_FAD-bd"/>
</dbReference>
<reference evidence="3 4" key="1">
    <citation type="submission" date="2019-07" db="EMBL/GenBank/DDBJ databases">
        <authorList>
            <person name="Zhu P."/>
        </authorList>
    </citation>
    <scope>NUCLEOTIDE SEQUENCE [LARGE SCALE GENOMIC DNA]</scope>
    <source>
        <strain evidence="3 4">SSL-25</strain>
    </source>
</reference>
<feature type="region of interest" description="Disordered" evidence="1">
    <location>
        <begin position="363"/>
        <end position="390"/>
    </location>
</feature>
<dbReference type="GO" id="GO:0008641">
    <property type="term" value="F:ubiquitin-like modifier activating enzyme activity"/>
    <property type="evidence" value="ECO:0007669"/>
    <property type="project" value="InterPro"/>
</dbReference>
<dbReference type="OrthoDB" id="4426339at2"/>
<dbReference type="AlphaFoldDB" id="A0A5B8JMD5"/>
<organism evidence="3 4">
    <name type="scientific">Streptomyces qinzhouensis</name>
    <dbReference type="NCBI Taxonomy" id="2599401"/>
    <lineage>
        <taxon>Bacteria</taxon>
        <taxon>Bacillati</taxon>
        <taxon>Actinomycetota</taxon>
        <taxon>Actinomycetes</taxon>
        <taxon>Kitasatosporales</taxon>
        <taxon>Streptomycetaceae</taxon>
        <taxon>Streptomyces</taxon>
    </lineage>
</organism>
<evidence type="ECO:0000313" key="4">
    <source>
        <dbReference type="Proteomes" id="UP000320580"/>
    </source>
</evidence>
<sequence>MHPMVKPALRRAWRERQTIQFGVTPAHAVSIGPVDTATGSLLELLDGTRGLDLLEAQARAMGLPDGLAGALVRRLTAAGLIDDATCGGPAADALRRRAEVLDRLRPDAAALSVVDHEPGGGMRRLAARRGIRVQVRGAGRVGASVAALLSAAGVGRVDVLDGGCAEPGDVTPGGLPAGAIGERRDLAARGLVRRSAPQRPPRSAAGAASGPGAAADPGLSLVLVCPRDGLGAYAPDPGAAADWIESGVPHLYAGVVEATGVVGPLVLPGGTACAGCLELGRTDRDPGRPRLLAQWRSGGRRTPVPACDLALASTVAGLTAAHALSFLDGELPLTTGIRWETSLPLLDWRRETVAPHPRCVCGAARGSESSRETEGEETSGPAGSHETMAG</sequence>
<feature type="region of interest" description="Disordered" evidence="1">
    <location>
        <begin position="192"/>
        <end position="214"/>
    </location>
</feature>
<dbReference type="NCBIfam" id="TIGR03882">
    <property type="entry name" value="cyclo_dehyd_2"/>
    <property type="match status" value="1"/>
</dbReference>
<evidence type="ECO:0000313" key="3">
    <source>
        <dbReference type="EMBL" id="QDY78920.1"/>
    </source>
</evidence>
<evidence type="ECO:0000256" key="1">
    <source>
        <dbReference type="SAM" id="MobiDB-lite"/>
    </source>
</evidence>
<dbReference type="EMBL" id="CP042266">
    <property type="protein sequence ID" value="QDY78920.1"/>
    <property type="molecule type" value="Genomic_DNA"/>
</dbReference>
<dbReference type="Pfam" id="PF00899">
    <property type="entry name" value="ThiF"/>
    <property type="match status" value="1"/>
</dbReference>
<feature type="compositionally biased region" description="Low complexity" evidence="1">
    <location>
        <begin position="193"/>
        <end position="214"/>
    </location>
</feature>
<gene>
    <name evidence="3" type="ORF">FQU76_23065</name>
</gene>
<keyword evidence="4" id="KW-1185">Reference proteome</keyword>
<dbReference type="RefSeq" id="WP_146482233.1">
    <property type="nucleotide sequence ID" value="NZ_CP042266.1"/>
</dbReference>
<protein>
    <submittedName>
        <fullName evidence="3">TOMM leader peptide-binding protein</fullName>
    </submittedName>
</protein>